<dbReference type="EMBL" id="CAXLJM020000050">
    <property type="protein sequence ID" value="CAL8114755.1"/>
    <property type="molecule type" value="Genomic_DNA"/>
</dbReference>
<protein>
    <submittedName>
        <fullName evidence="1">Uncharacterized protein</fullName>
    </submittedName>
</protein>
<gene>
    <name evidence="1" type="ORF">ODALV1_LOCUS16601</name>
</gene>
<accession>A0ABP1QZU7</accession>
<keyword evidence="2" id="KW-1185">Reference proteome</keyword>
<dbReference type="Proteomes" id="UP001642540">
    <property type="component" value="Unassembled WGS sequence"/>
</dbReference>
<comment type="caution">
    <text evidence="1">The sequence shown here is derived from an EMBL/GenBank/DDBJ whole genome shotgun (WGS) entry which is preliminary data.</text>
</comment>
<sequence length="342" mass="39988">MAISVYCYKCPDSVGNLQGLEIDKSIRLSTIVSQCRHWNRNGYQQTIYVLTMFNVSVEKTAPLHQPILDGRDNFYKSISNPYMADHFSFIMLSKAMNMTIDPIIRQFTVEQETYVYWHLSVKEIIDSNLVLRNVLVVTSGTFMLMNQITLRAMYCMRSSQLVKISWDIYLRVLDFPTRVCIGMILLGYAFIHKNIFKALDLIWIMFDMEFLCRHPRKLLGFYLIGAVFLSWAYDSGMSTDFVNLEGSKIFNKFHESEYRKWVTQVKITRESTNLWPEYTKRTVLNGRNVKFVSDLFYKLDDFKFPAIPNKKVKVMAEKKLLLPNGLEAMFIFPSLLYALSVK</sequence>
<reference evidence="1 2" key="1">
    <citation type="submission" date="2024-08" db="EMBL/GenBank/DDBJ databases">
        <authorList>
            <person name="Cucini C."/>
            <person name="Frati F."/>
        </authorList>
    </citation>
    <scope>NUCLEOTIDE SEQUENCE [LARGE SCALE GENOMIC DNA]</scope>
</reference>
<name>A0ABP1QZU7_9HEXA</name>
<proteinExistence type="predicted"/>
<organism evidence="1 2">
    <name type="scientific">Orchesella dallaii</name>
    <dbReference type="NCBI Taxonomy" id="48710"/>
    <lineage>
        <taxon>Eukaryota</taxon>
        <taxon>Metazoa</taxon>
        <taxon>Ecdysozoa</taxon>
        <taxon>Arthropoda</taxon>
        <taxon>Hexapoda</taxon>
        <taxon>Collembola</taxon>
        <taxon>Entomobryomorpha</taxon>
        <taxon>Entomobryoidea</taxon>
        <taxon>Orchesellidae</taxon>
        <taxon>Orchesellinae</taxon>
        <taxon>Orchesella</taxon>
    </lineage>
</organism>
<evidence type="ECO:0000313" key="1">
    <source>
        <dbReference type="EMBL" id="CAL8114755.1"/>
    </source>
</evidence>
<evidence type="ECO:0000313" key="2">
    <source>
        <dbReference type="Proteomes" id="UP001642540"/>
    </source>
</evidence>